<accession>A0A553E886</accession>
<dbReference type="PANTHER" id="PTHR22916:SF3">
    <property type="entry name" value="UDP-GLCNAC:BETAGAL BETA-1,3-N-ACETYLGLUCOSAMINYLTRANSFERASE-LIKE PROTEIN 1"/>
    <property type="match status" value="1"/>
</dbReference>
<comment type="caution">
    <text evidence="2">The sequence shown here is derived from an EMBL/GenBank/DDBJ whole genome shotgun (WGS) entry which is preliminary data.</text>
</comment>
<dbReference type="PANTHER" id="PTHR22916">
    <property type="entry name" value="GLYCOSYLTRANSFERASE"/>
    <property type="match status" value="1"/>
</dbReference>
<name>A0A553E886_9FLAO</name>
<dbReference type="InterPro" id="IPR029044">
    <property type="entry name" value="Nucleotide-diphossugar_trans"/>
</dbReference>
<dbReference type="AlphaFoldDB" id="A0A553E886"/>
<sequence>MAKVSIILPSYNHDKFLTARLDSIVNQTFVDWELIIIDDCSTDSSRLILEQFVARNPLKVKCFITNENNSGSGYLSWKKGIELVETEYVWIAETDDYCDVNFLNETVHLLDSNPAAALVFVGSNYVDVHGNFLYDSSNRTKSLSVINGGWALFNSVILTSKLPLNPLITNGSSVLFRKPIVSIPENIFLNRQMSDLFLWCHLLKTKQFVFLNKNLNNFRRHESSTTTIANMKHKQELYFEYSNFVNYFNLSDTITYLIVKDYILNFLLTNHNQKGFFYFDPIKKIKSLNNLNLLFYLGRTFFDFFVLKISNKVQSIKRTK</sequence>
<evidence type="ECO:0000259" key="1">
    <source>
        <dbReference type="Pfam" id="PF00535"/>
    </source>
</evidence>
<dbReference type="InterPro" id="IPR001173">
    <property type="entry name" value="Glyco_trans_2-like"/>
</dbReference>
<dbReference type="RefSeq" id="WP_144255435.1">
    <property type="nucleotide sequence ID" value="NZ_VJZT01000003.1"/>
</dbReference>
<reference evidence="2 3" key="1">
    <citation type="submission" date="2019-07" db="EMBL/GenBank/DDBJ databases">
        <title>Novel species of Flavobacterium.</title>
        <authorList>
            <person name="Liu Q."/>
            <person name="Xin Y.-H."/>
        </authorList>
    </citation>
    <scope>NUCLEOTIDE SEQUENCE [LARGE SCALE GENOMIC DNA]</scope>
    <source>
        <strain evidence="2 3">LB1R34</strain>
    </source>
</reference>
<evidence type="ECO:0000313" key="2">
    <source>
        <dbReference type="EMBL" id="TRX41247.1"/>
    </source>
</evidence>
<proteinExistence type="predicted"/>
<feature type="domain" description="Glycosyltransferase 2-like" evidence="1">
    <location>
        <begin position="5"/>
        <end position="127"/>
    </location>
</feature>
<dbReference type="Pfam" id="PF00535">
    <property type="entry name" value="Glycos_transf_2"/>
    <property type="match status" value="1"/>
</dbReference>
<dbReference type="SUPFAM" id="SSF53448">
    <property type="entry name" value="Nucleotide-diphospho-sugar transferases"/>
    <property type="match status" value="1"/>
</dbReference>
<dbReference type="OrthoDB" id="635429at2"/>
<keyword evidence="3" id="KW-1185">Reference proteome</keyword>
<dbReference type="CDD" id="cd00761">
    <property type="entry name" value="Glyco_tranf_GTA_type"/>
    <property type="match status" value="1"/>
</dbReference>
<protein>
    <submittedName>
        <fullName evidence="2">Glycosyltransferase family 2 protein</fullName>
    </submittedName>
</protein>
<dbReference type="Proteomes" id="UP000316371">
    <property type="component" value="Unassembled WGS sequence"/>
</dbReference>
<dbReference type="EMBL" id="VJZT01000003">
    <property type="protein sequence ID" value="TRX41247.1"/>
    <property type="molecule type" value="Genomic_DNA"/>
</dbReference>
<dbReference type="Gene3D" id="3.90.550.10">
    <property type="entry name" value="Spore Coat Polysaccharide Biosynthesis Protein SpsA, Chain A"/>
    <property type="match status" value="1"/>
</dbReference>
<dbReference type="GO" id="GO:0016758">
    <property type="term" value="F:hexosyltransferase activity"/>
    <property type="evidence" value="ECO:0007669"/>
    <property type="project" value="UniProtKB-ARBA"/>
</dbReference>
<evidence type="ECO:0000313" key="3">
    <source>
        <dbReference type="Proteomes" id="UP000316371"/>
    </source>
</evidence>
<keyword evidence="2" id="KW-0808">Transferase</keyword>
<organism evidence="2 3">
    <name type="scientific">Flavobacterium restrictum</name>
    <dbReference type="NCBI Taxonomy" id="2594428"/>
    <lineage>
        <taxon>Bacteria</taxon>
        <taxon>Pseudomonadati</taxon>
        <taxon>Bacteroidota</taxon>
        <taxon>Flavobacteriia</taxon>
        <taxon>Flavobacteriales</taxon>
        <taxon>Flavobacteriaceae</taxon>
        <taxon>Flavobacterium</taxon>
    </lineage>
</organism>
<gene>
    <name evidence="2" type="ORF">FNW21_03890</name>
</gene>